<evidence type="ECO:0000313" key="2">
    <source>
        <dbReference type="Proteomes" id="UP001232156"/>
    </source>
</evidence>
<dbReference type="InterPro" id="IPR023346">
    <property type="entry name" value="Lysozyme-like_dom_sf"/>
</dbReference>
<accession>A0ABU1D9B9</accession>
<dbReference type="PANTHER" id="PTHR34408">
    <property type="entry name" value="FAMILY PROTEIN, PUTATIVE-RELATED"/>
    <property type="match status" value="1"/>
</dbReference>
<dbReference type="RefSeq" id="WP_347287582.1">
    <property type="nucleotide sequence ID" value="NZ_JAUZQE010000047.1"/>
</dbReference>
<organism evidence="1 2">
    <name type="scientific">Yanghanlia caeni</name>
    <dbReference type="NCBI Taxonomy" id="3064283"/>
    <lineage>
        <taxon>Bacteria</taxon>
        <taxon>Pseudomonadati</taxon>
        <taxon>Pseudomonadota</taxon>
        <taxon>Betaproteobacteria</taxon>
        <taxon>Burkholderiales</taxon>
        <taxon>Alcaligenaceae</taxon>
        <taxon>Yanghanlia</taxon>
    </lineage>
</organism>
<dbReference type="InterPro" id="IPR052354">
    <property type="entry name" value="Cell_Wall_Dynamics_Protein"/>
</dbReference>
<dbReference type="EMBL" id="JAUZQE010000047">
    <property type="protein sequence ID" value="MDR4127000.1"/>
    <property type="molecule type" value="Genomic_DNA"/>
</dbReference>
<name>A0ABU1D9B9_9BURK</name>
<dbReference type="SUPFAM" id="SSF53955">
    <property type="entry name" value="Lysozyme-like"/>
    <property type="match status" value="1"/>
</dbReference>
<proteinExistence type="predicted"/>
<evidence type="ECO:0000313" key="1">
    <source>
        <dbReference type="EMBL" id="MDR4127000.1"/>
    </source>
</evidence>
<protein>
    <submittedName>
        <fullName evidence="1">Glycoside hydrolase family 19 protein</fullName>
    </submittedName>
</protein>
<gene>
    <name evidence="1" type="ORF">Q8947_13540</name>
</gene>
<sequence>MTQLTAQQVAEATGATLVRSALWLPHLTAAMRKYNITEPLHVAAFLAQIGVESGALSRLTENLNYSAPRLRQVWPSRFKSDAVAQRYANNPRDLANYVYGSRMGNQPGSDDGWNYRGRGLKQLTGRDNYTEYQRASGVPVLANPDYLVRYDYAADSAAWFWHSRGCGGFVDRGDWQGLTKRINGGLNGHSERMARTQLAIDAIC</sequence>
<keyword evidence="1" id="KW-0378">Hydrolase</keyword>
<dbReference type="GO" id="GO:0016787">
    <property type="term" value="F:hydrolase activity"/>
    <property type="evidence" value="ECO:0007669"/>
    <property type="project" value="UniProtKB-KW"/>
</dbReference>
<dbReference type="Gene3D" id="1.10.530.10">
    <property type="match status" value="1"/>
</dbReference>
<reference evidence="1 2" key="1">
    <citation type="submission" date="2023-08" db="EMBL/GenBank/DDBJ databases">
        <title>Alcaligenaceae gen. nov., a novel taxon isolated from the sludge of Yixing Pesticide Factory.</title>
        <authorList>
            <person name="Ruan L."/>
        </authorList>
    </citation>
    <scope>NUCLEOTIDE SEQUENCE [LARGE SCALE GENOMIC DNA]</scope>
    <source>
        <strain evidence="1 2">LG-2</strain>
    </source>
</reference>
<dbReference type="PANTHER" id="PTHR34408:SF1">
    <property type="entry name" value="GLYCOSYL HYDROLASE FAMILY 19 DOMAIN-CONTAINING PROTEIN HI_1415"/>
    <property type="match status" value="1"/>
</dbReference>
<keyword evidence="2" id="KW-1185">Reference proteome</keyword>
<dbReference type="Proteomes" id="UP001232156">
    <property type="component" value="Unassembled WGS sequence"/>
</dbReference>
<comment type="caution">
    <text evidence="1">The sequence shown here is derived from an EMBL/GenBank/DDBJ whole genome shotgun (WGS) entry which is preliminary data.</text>
</comment>